<evidence type="ECO:0000313" key="3">
    <source>
        <dbReference type="Proteomes" id="UP000451860"/>
    </source>
</evidence>
<protein>
    <submittedName>
        <fullName evidence="2">Uncharacterized protein</fullName>
    </submittedName>
</protein>
<proteinExistence type="predicted"/>
<dbReference type="AlphaFoldDB" id="A0A7J5UMF3"/>
<gene>
    <name evidence="2" type="ORF">GB883_13560</name>
</gene>
<comment type="caution">
    <text evidence="2">The sequence shown here is derived from an EMBL/GenBank/DDBJ whole genome shotgun (WGS) entry which is preliminary data.</text>
</comment>
<feature type="coiled-coil region" evidence="1">
    <location>
        <begin position="26"/>
        <end position="53"/>
    </location>
</feature>
<dbReference type="EMBL" id="WHJE01000067">
    <property type="protein sequence ID" value="KAE8763537.1"/>
    <property type="molecule type" value="Genomic_DNA"/>
</dbReference>
<evidence type="ECO:0000313" key="2">
    <source>
        <dbReference type="EMBL" id="KAE8763537.1"/>
    </source>
</evidence>
<name>A0A7J5UMF3_9MICO</name>
<organism evidence="2 3">
    <name type="scientific">Georgenia thermotolerans</name>
    <dbReference type="NCBI Taxonomy" id="527326"/>
    <lineage>
        <taxon>Bacteria</taxon>
        <taxon>Bacillati</taxon>
        <taxon>Actinomycetota</taxon>
        <taxon>Actinomycetes</taxon>
        <taxon>Micrococcales</taxon>
        <taxon>Bogoriellaceae</taxon>
        <taxon>Georgenia</taxon>
    </lineage>
</organism>
<reference evidence="2 3" key="1">
    <citation type="submission" date="2019-10" db="EMBL/GenBank/DDBJ databases">
        <title>Georgenia wutianyii sp. nov. and Georgenia yuyongxinii sp. nov. isolated from plateau pika (Ochotona curzoniae) in the Qinghai-Tibet plateau of China.</title>
        <authorList>
            <person name="Tian Z."/>
        </authorList>
    </citation>
    <scope>NUCLEOTIDE SEQUENCE [LARGE SCALE GENOMIC DNA]</scope>
    <source>
        <strain evidence="2 3">DSM 21501</strain>
    </source>
</reference>
<sequence length="381" mass="42685">MSAYESTFSPPDLRDDPRRLAREVLADRTERRRRAAESRAAEARSLTAELEHRLAQMLGGDGVGQLRRAMRQERVAFRDLLEPPGGLWLDRDAAAAARKARVGAVLARLGARPEAVRELGRETAPRWRAIVGMVPDRSTPGHTVRHDVDTWLGLSPFHAYPLPWGKLPDGVVFDPHGWELFRPPFFGFLFSFEHQASAHFRVDREHVLAPAVGLVGQVGTMDCDDADDWDLADIEVETQVAVGFVPPTTGVVEVLIDAQALVGTHDLEVKDEWGFSTHWTYQKNYLMADVLHPNVPESSLALMSEFHSDTEDDNTFHQENLVSGQHYYAQLYSTGPVPAGQQVVVTAGTRTFDITRADDMEVHSRTEFRWFVSSIEIRMAP</sequence>
<keyword evidence="3" id="KW-1185">Reference proteome</keyword>
<accession>A0A7J5UMF3</accession>
<dbReference type="Proteomes" id="UP000451860">
    <property type="component" value="Unassembled WGS sequence"/>
</dbReference>
<dbReference type="OrthoDB" id="3322158at2"/>
<keyword evidence="1" id="KW-0175">Coiled coil</keyword>
<dbReference type="RefSeq" id="WP_152204515.1">
    <property type="nucleotide sequence ID" value="NZ_VUKF01000057.1"/>
</dbReference>
<evidence type="ECO:0000256" key="1">
    <source>
        <dbReference type="SAM" id="Coils"/>
    </source>
</evidence>